<evidence type="ECO:0000256" key="5">
    <source>
        <dbReference type="ARBA" id="ARBA00023157"/>
    </source>
</evidence>
<sequence>MESSNHKDQQLYGRRVWNLLHSMAAYYPEQPSQEDKQNAQLFLESFMEVGIDYTEWGHKFIERMKEEEVDLSGRRGFAEWMCRQHNKVNRDRKREEYDCEYGNLRKRWGPPM</sequence>
<dbReference type="PANTHER" id="PTHR12645">
    <property type="entry name" value="ALR/ERV"/>
    <property type="match status" value="1"/>
</dbReference>
<dbReference type="InterPro" id="IPR017905">
    <property type="entry name" value="ERV/ALR_sulphydryl_oxidase"/>
</dbReference>
<protein>
    <recommendedName>
        <fullName evidence="6">Sulfhydryl oxidase</fullName>
        <ecNumber evidence="6">1.8.3.2</ecNumber>
    </recommendedName>
</protein>
<keyword evidence="3 6" id="KW-0274">FAD</keyword>
<evidence type="ECO:0000256" key="4">
    <source>
        <dbReference type="ARBA" id="ARBA00023002"/>
    </source>
</evidence>
<comment type="cofactor">
    <cofactor evidence="1 6">
        <name>FAD</name>
        <dbReference type="ChEBI" id="CHEBI:57692"/>
    </cofactor>
</comment>
<evidence type="ECO:0000256" key="6">
    <source>
        <dbReference type="RuleBase" id="RU371123"/>
    </source>
</evidence>
<dbReference type="EMBL" id="RRYP01016421">
    <property type="protein sequence ID" value="TNV75123.1"/>
    <property type="molecule type" value="Genomic_DNA"/>
</dbReference>
<evidence type="ECO:0000259" key="7">
    <source>
        <dbReference type="PROSITE" id="PS51324"/>
    </source>
</evidence>
<comment type="catalytic activity">
    <reaction evidence="6">
        <text>2 R'C(R)SH + O2 = R'C(R)S-S(R)CR' + H2O2</text>
        <dbReference type="Rhea" id="RHEA:17357"/>
        <dbReference type="ChEBI" id="CHEBI:15379"/>
        <dbReference type="ChEBI" id="CHEBI:16240"/>
        <dbReference type="ChEBI" id="CHEBI:16520"/>
        <dbReference type="ChEBI" id="CHEBI:17412"/>
        <dbReference type="EC" id="1.8.3.2"/>
    </reaction>
</comment>
<accession>A0A8J8SYN5</accession>
<dbReference type="EC" id="1.8.3.2" evidence="6"/>
<dbReference type="PANTHER" id="PTHR12645:SF0">
    <property type="entry name" value="FAD-LINKED SULFHYDRYL OXIDASE ALR"/>
    <property type="match status" value="1"/>
</dbReference>
<dbReference type="Proteomes" id="UP000785679">
    <property type="component" value="Unassembled WGS sequence"/>
</dbReference>
<keyword evidence="5" id="KW-1015">Disulfide bond</keyword>
<comment type="caution">
    <text evidence="8">The sequence shown here is derived from an EMBL/GenBank/DDBJ whole genome shotgun (WGS) entry which is preliminary data.</text>
</comment>
<gene>
    <name evidence="8" type="ORF">FGO68_gene4348</name>
</gene>
<evidence type="ECO:0000256" key="2">
    <source>
        <dbReference type="ARBA" id="ARBA00022630"/>
    </source>
</evidence>
<dbReference type="GO" id="GO:0050660">
    <property type="term" value="F:flavin adenine dinucleotide binding"/>
    <property type="evidence" value="ECO:0007669"/>
    <property type="project" value="TreeGrafter"/>
</dbReference>
<keyword evidence="2 6" id="KW-0285">Flavoprotein</keyword>
<dbReference type="PROSITE" id="PS51324">
    <property type="entry name" value="ERV_ALR"/>
    <property type="match status" value="1"/>
</dbReference>
<evidence type="ECO:0000256" key="1">
    <source>
        <dbReference type="ARBA" id="ARBA00001974"/>
    </source>
</evidence>
<dbReference type="AlphaFoldDB" id="A0A8J8SYN5"/>
<keyword evidence="9" id="KW-1185">Reference proteome</keyword>
<dbReference type="GO" id="GO:0005739">
    <property type="term" value="C:mitochondrion"/>
    <property type="evidence" value="ECO:0007669"/>
    <property type="project" value="TreeGrafter"/>
</dbReference>
<keyword evidence="4 6" id="KW-0560">Oxidoreductase</keyword>
<proteinExistence type="predicted"/>
<dbReference type="InterPro" id="IPR036774">
    <property type="entry name" value="ERV/ALR_sulphydryl_oxid_sf"/>
</dbReference>
<dbReference type="Gene3D" id="1.20.120.310">
    <property type="entry name" value="ERV/ALR sulfhydryl oxidase domain"/>
    <property type="match status" value="1"/>
</dbReference>
<dbReference type="SUPFAM" id="SSF69000">
    <property type="entry name" value="FAD-dependent thiol oxidase"/>
    <property type="match status" value="1"/>
</dbReference>
<evidence type="ECO:0000313" key="9">
    <source>
        <dbReference type="Proteomes" id="UP000785679"/>
    </source>
</evidence>
<dbReference type="Pfam" id="PF04777">
    <property type="entry name" value="Evr1_Alr"/>
    <property type="match status" value="1"/>
</dbReference>
<dbReference type="OrthoDB" id="17199at2759"/>
<evidence type="ECO:0000313" key="8">
    <source>
        <dbReference type="EMBL" id="TNV75123.1"/>
    </source>
</evidence>
<dbReference type="GO" id="GO:0016971">
    <property type="term" value="F:flavin-dependent sulfhydryl oxidase activity"/>
    <property type="evidence" value="ECO:0007669"/>
    <property type="project" value="InterPro"/>
</dbReference>
<reference evidence="8" key="1">
    <citation type="submission" date="2019-06" db="EMBL/GenBank/DDBJ databases">
        <authorList>
            <person name="Zheng W."/>
        </authorList>
    </citation>
    <scope>NUCLEOTIDE SEQUENCE</scope>
    <source>
        <strain evidence="8">QDHG01</strain>
    </source>
</reference>
<dbReference type="InterPro" id="IPR039799">
    <property type="entry name" value="ALR/ERV"/>
</dbReference>
<evidence type="ECO:0000256" key="3">
    <source>
        <dbReference type="ARBA" id="ARBA00022827"/>
    </source>
</evidence>
<organism evidence="8 9">
    <name type="scientific">Halteria grandinella</name>
    <dbReference type="NCBI Taxonomy" id="5974"/>
    <lineage>
        <taxon>Eukaryota</taxon>
        <taxon>Sar</taxon>
        <taxon>Alveolata</taxon>
        <taxon>Ciliophora</taxon>
        <taxon>Intramacronucleata</taxon>
        <taxon>Spirotrichea</taxon>
        <taxon>Stichotrichia</taxon>
        <taxon>Sporadotrichida</taxon>
        <taxon>Halteriidae</taxon>
        <taxon>Halteria</taxon>
    </lineage>
</organism>
<name>A0A8J8SYN5_HALGN</name>
<feature type="domain" description="ERV/ALR sulfhydryl oxidase" evidence="7">
    <location>
        <begin position="5"/>
        <end position="108"/>
    </location>
</feature>